<dbReference type="AlphaFoldDB" id="A0A158A3I4"/>
<comment type="caution">
    <text evidence="3">The sequence shown here is derived from an EMBL/GenBank/DDBJ whole genome shotgun (WGS) entry which is preliminary data.</text>
</comment>
<dbReference type="InterPro" id="IPR018891">
    <property type="entry name" value="AIPR_C"/>
</dbReference>
<dbReference type="STRING" id="1777141.AWB80_01679"/>
<feature type="domain" description="Abortive phage infection protein C-terminal" evidence="1">
    <location>
        <begin position="241"/>
        <end position="572"/>
    </location>
</feature>
<sequence>MRDIKEFLEELKQIVVRRAKATSSVDTIAFVSEVAERLEEDPVFGEFVSVEYLGTGSRNRQLKVHGFTELDEADGSIGLVVGKWLDDDEPATLTTAEVNRLSSWLENFVREAIELRLNERIAEANTAYELASQLIGYQSKISRIRLHIFSNQTLSTSFKDEKLGEVAGIPLERHIWDLRRLKAMYESSREREAVEVDLTTFGSEGIPCIEAARTEELRSFLCVLDGTLLANLFERYGSRLLEGNVRSFLGMKGGVNKGIRGTIQDSPSLFFAYNNGIAATATDVTIQQVNGRPVLTRLVDFQIVNGGQTTASILSARKKDQLSLSGVTVQMKLTEVNREGAHDLIPRIAQFANTQNKVAVADFFANHPFHRKMEEISRRLQIPAKVGARIQSKWFYERSRGQFQNERLYLTKAKKDAFDLEYPPEQLINKTELAKYDSTWGEKPHWVSLGAQKNFTRFADQFSSKTANASESEHWNAISPSYGDAYYKRMVAIAILWKQAELVVSSGRGDWYKGDYRPQIVAYSLSLLFYSLRQKRNEFDLGSVWTKQSADSTIENCIRELAIVVQDILLDPPSGITNVGEWSKKEACWEKVKQSAAWDVESIGRWSIDKDDFMQEKATARAQGAQDDGIAVQKAVFELTITGYWKALLGWPKCVQLLDLPDRQLLTKASTVQGFTRINIERNWRKLLEIKRLCTDEGFRSV</sequence>
<organism evidence="3 4">
    <name type="scientific">Caballeronia pedi</name>
    <dbReference type="NCBI Taxonomy" id="1777141"/>
    <lineage>
        <taxon>Bacteria</taxon>
        <taxon>Pseudomonadati</taxon>
        <taxon>Pseudomonadota</taxon>
        <taxon>Betaproteobacteria</taxon>
        <taxon>Burkholderiales</taxon>
        <taxon>Burkholderiaceae</taxon>
        <taxon>Caballeronia</taxon>
    </lineage>
</organism>
<gene>
    <name evidence="3" type="ORF">AWB80_01679</name>
</gene>
<evidence type="ECO:0000259" key="2">
    <source>
        <dbReference type="Pfam" id="PF22879"/>
    </source>
</evidence>
<keyword evidence="4" id="KW-1185">Reference proteome</keyword>
<accession>A0A158A3I4</accession>
<evidence type="ECO:0000313" key="3">
    <source>
        <dbReference type="EMBL" id="SAK51657.1"/>
    </source>
</evidence>
<dbReference type="Proteomes" id="UP000054911">
    <property type="component" value="Unassembled WGS sequence"/>
</dbReference>
<feature type="domain" description="Abortive infection phage resistance protein N-terminal" evidence="2">
    <location>
        <begin position="30"/>
        <end position="182"/>
    </location>
</feature>
<protein>
    <submittedName>
        <fullName evidence="3">AIPR protein</fullName>
    </submittedName>
</protein>
<dbReference type="EMBL" id="FCOE02000004">
    <property type="protein sequence ID" value="SAK51657.1"/>
    <property type="molecule type" value="Genomic_DNA"/>
</dbReference>
<dbReference type="Pfam" id="PF22879">
    <property type="entry name" value="AIPR_N"/>
    <property type="match status" value="1"/>
</dbReference>
<dbReference type="RefSeq" id="WP_061174196.1">
    <property type="nucleotide sequence ID" value="NZ_FCOE02000004.1"/>
</dbReference>
<reference evidence="3" key="1">
    <citation type="submission" date="2016-01" db="EMBL/GenBank/DDBJ databases">
        <authorList>
            <person name="Peeters C."/>
        </authorList>
    </citation>
    <scope>NUCLEOTIDE SEQUENCE [LARGE SCALE GENOMIC DNA]</scope>
    <source>
        <strain evidence="3">LMG 29323</strain>
    </source>
</reference>
<proteinExistence type="predicted"/>
<name>A0A158A3I4_9BURK</name>
<evidence type="ECO:0000313" key="4">
    <source>
        <dbReference type="Proteomes" id="UP000054911"/>
    </source>
</evidence>
<dbReference type="InterPro" id="IPR055101">
    <property type="entry name" value="AIPR_N"/>
</dbReference>
<evidence type="ECO:0000259" key="1">
    <source>
        <dbReference type="Pfam" id="PF10592"/>
    </source>
</evidence>
<dbReference type="Pfam" id="PF10592">
    <property type="entry name" value="AIPR"/>
    <property type="match status" value="1"/>
</dbReference>
<dbReference type="OrthoDB" id="9806213at2"/>